<proteinExistence type="predicted"/>
<sequence length="119" mass="13526">MGGERLGVACVWDGHGHGRWGFGGYGVVHPRYEPDQEPEHGTAMVTLTVNWHQPQPASEPHRNRHHIARRVLISPLALVEHRRSRCESILPRGRSQARIITIVRPRQPPARPRARHDPT</sequence>
<dbReference type="EMBL" id="LCWV01000004">
    <property type="protein sequence ID" value="PWI73769.1"/>
    <property type="molecule type" value="Genomic_DNA"/>
</dbReference>
<comment type="caution">
    <text evidence="1">The sequence shown here is derived from an EMBL/GenBank/DDBJ whole genome shotgun (WGS) entry which is preliminary data.</text>
</comment>
<evidence type="ECO:0000313" key="2">
    <source>
        <dbReference type="Proteomes" id="UP000245956"/>
    </source>
</evidence>
<dbReference type="AlphaFoldDB" id="A0A2U3EGY6"/>
<accession>A0A2U3EGY6</accession>
<organism evidence="1 2">
    <name type="scientific">Purpureocillium lilacinum</name>
    <name type="common">Paecilomyces lilacinus</name>
    <dbReference type="NCBI Taxonomy" id="33203"/>
    <lineage>
        <taxon>Eukaryota</taxon>
        <taxon>Fungi</taxon>
        <taxon>Dikarya</taxon>
        <taxon>Ascomycota</taxon>
        <taxon>Pezizomycotina</taxon>
        <taxon>Sordariomycetes</taxon>
        <taxon>Hypocreomycetidae</taxon>
        <taxon>Hypocreales</taxon>
        <taxon>Ophiocordycipitaceae</taxon>
        <taxon>Purpureocillium</taxon>
    </lineage>
</organism>
<evidence type="ECO:0000313" key="1">
    <source>
        <dbReference type="EMBL" id="PWI73769.1"/>
    </source>
</evidence>
<protein>
    <submittedName>
        <fullName evidence="1">Uncharacterized protein</fullName>
    </submittedName>
</protein>
<gene>
    <name evidence="1" type="ORF">PCL_09045</name>
</gene>
<reference evidence="1 2" key="1">
    <citation type="journal article" date="2016" name="Front. Microbiol.">
        <title>Genome and transcriptome sequences reveal the specific parasitism of the nematophagous Purpureocillium lilacinum 36-1.</title>
        <authorList>
            <person name="Xie J."/>
            <person name="Li S."/>
            <person name="Mo C."/>
            <person name="Xiao X."/>
            <person name="Peng D."/>
            <person name="Wang G."/>
            <person name="Xiao Y."/>
        </authorList>
    </citation>
    <scope>NUCLEOTIDE SEQUENCE [LARGE SCALE GENOMIC DNA]</scope>
    <source>
        <strain evidence="1 2">36-1</strain>
    </source>
</reference>
<dbReference type="Proteomes" id="UP000245956">
    <property type="component" value="Unassembled WGS sequence"/>
</dbReference>
<name>A0A2U3EGY6_PURLI</name>